<dbReference type="RefSeq" id="WP_184677159.1">
    <property type="nucleotide sequence ID" value="NZ_JACHGY010000001.1"/>
</dbReference>
<dbReference type="CDD" id="cd02065">
    <property type="entry name" value="B12-binding_like"/>
    <property type="match status" value="1"/>
</dbReference>
<sequence>MKQSLSPKELAQVIGVSESSLKRWADDGRVRVTRTAGGHRRITLQEAVRFAREAHMPIVRPELLGIHQAGKLSSQARPVTAEKAAVMLEKMLVNGHTDEARGLLLDLFLKGKSLAWICDGPINLAMARIGEIWAHNSKGIYIEHNAIDVCIHALTQMRLLITPPALSDAVPEDEPARPYALGGGPPNDPYLLGSLMAACICAEAGYNDINLGANLPLESLAEATEEYHPKLVWLSCSYTEAAPSPKAIDQLAEQLGTLGAKLVVGGQAGPRGDGGSENLCVCDSMGELSAFAKGLLAT</sequence>
<proteinExistence type="predicted"/>
<comment type="caution">
    <text evidence="2">The sequence shown here is derived from an EMBL/GenBank/DDBJ whole genome shotgun (WGS) entry which is preliminary data.</text>
</comment>
<dbReference type="Gene3D" id="3.40.50.280">
    <property type="entry name" value="Cobalamin-binding domain"/>
    <property type="match status" value="1"/>
</dbReference>
<protein>
    <submittedName>
        <fullName evidence="2">Excisionase family DNA binding protein</fullName>
    </submittedName>
</protein>
<name>A0A7X0LKF4_9BACT</name>
<dbReference type="GO" id="GO:0046872">
    <property type="term" value="F:metal ion binding"/>
    <property type="evidence" value="ECO:0007669"/>
    <property type="project" value="InterPro"/>
</dbReference>
<dbReference type="Gene3D" id="1.10.1240.10">
    <property type="entry name" value="Methionine synthase domain"/>
    <property type="match status" value="1"/>
</dbReference>
<dbReference type="Proteomes" id="UP000541810">
    <property type="component" value="Unassembled WGS sequence"/>
</dbReference>
<dbReference type="InterPro" id="IPR006158">
    <property type="entry name" value="Cobalamin-bd"/>
</dbReference>
<dbReference type="Gene3D" id="1.10.1660.10">
    <property type="match status" value="1"/>
</dbReference>
<dbReference type="InterPro" id="IPR036724">
    <property type="entry name" value="Cobalamin-bd_sf"/>
</dbReference>
<dbReference type="AlphaFoldDB" id="A0A7X0LKF4"/>
<evidence type="ECO:0000313" key="2">
    <source>
        <dbReference type="EMBL" id="MBB6429586.1"/>
    </source>
</evidence>
<feature type="domain" description="B12-binding" evidence="1">
    <location>
        <begin position="177"/>
        <end position="298"/>
    </location>
</feature>
<dbReference type="SUPFAM" id="SSF46955">
    <property type="entry name" value="Putative DNA-binding domain"/>
    <property type="match status" value="1"/>
</dbReference>
<organism evidence="2 3">
    <name type="scientific">Algisphaera agarilytica</name>
    <dbReference type="NCBI Taxonomy" id="1385975"/>
    <lineage>
        <taxon>Bacteria</taxon>
        <taxon>Pseudomonadati</taxon>
        <taxon>Planctomycetota</taxon>
        <taxon>Phycisphaerae</taxon>
        <taxon>Phycisphaerales</taxon>
        <taxon>Phycisphaeraceae</taxon>
        <taxon>Algisphaera</taxon>
    </lineage>
</organism>
<evidence type="ECO:0000313" key="3">
    <source>
        <dbReference type="Proteomes" id="UP000541810"/>
    </source>
</evidence>
<dbReference type="InterPro" id="IPR009061">
    <property type="entry name" value="DNA-bd_dom_put_sf"/>
</dbReference>
<accession>A0A7X0LKF4</accession>
<dbReference type="PROSITE" id="PS51332">
    <property type="entry name" value="B12_BINDING"/>
    <property type="match status" value="1"/>
</dbReference>
<dbReference type="InterPro" id="IPR036594">
    <property type="entry name" value="Meth_synthase_dom"/>
</dbReference>
<reference evidence="2 3" key="1">
    <citation type="submission" date="2020-08" db="EMBL/GenBank/DDBJ databases">
        <title>Genomic Encyclopedia of Type Strains, Phase IV (KMG-IV): sequencing the most valuable type-strain genomes for metagenomic binning, comparative biology and taxonomic classification.</title>
        <authorList>
            <person name="Goeker M."/>
        </authorList>
    </citation>
    <scope>NUCLEOTIDE SEQUENCE [LARGE SCALE GENOMIC DNA]</scope>
    <source>
        <strain evidence="2 3">DSM 103725</strain>
    </source>
</reference>
<gene>
    <name evidence="2" type="ORF">HNQ40_001392</name>
</gene>
<evidence type="ECO:0000259" key="1">
    <source>
        <dbReference type="PROSITE" id="PS51332"/>
    </source>
</evidence>
<keyword evidence="3" id="KW-1185">Reference proteome</keyword>
<dbReference type="GO" id="GO:0031419">
    <property type="term" value="F:cobalamin binding"/>
    <property type="evidence" value="ECO:0007669"/>
    <property type="project" value="InterPro"/>
</dbReference>
<dbReference type="SUPFAM" id="SSF52242">
    <property type="entry name" value="Cobalamin (vitamin B12)-binding domain"/>
    <property type="match status" value="1"/>
</dbReference>
<dbReference type="EMBL" id="JACHGY010000001">
    <property type="protein sequence ID" value="MBB6429586.1"/>
    <property type="molecule type" value="Genomic_DNA"/>
</dbReference>
<dbReference type="CDD" id="cd04762">
    <property type="entry name" value="HTH_MerR-trunc"/>
    <property type="match status" value="1"/>
</dbReference>